<dbReference type="AlphaFoldDB" id="A0A0C3C6Z8"/>
<protein>
    <submittedName>
        <fullName evidence="2">Uncharacterized protein</fullName>
    </submittedName>
</protein>
<sequence length="474" mass="52005">MPHYTPQDDVFTGNSHFLSAPSTSSARKSPSRQSISARRSTVSLRGPSSLANIVDDDSANGRHHSLAHELAVALMPEPSAGSKLLAEEFGIEFDDGAEGIDEESTIQGDLNGTQISDADPAILSFASELVSSADDASFHDLPPEVEDSFHEQEHEIDPIFDTPTVSRKKVHEKKSEQDAMEVLAQDLESTDKFLEYLRTIDTDQGSSAPQKPTLETLASDVIRRINVSARDREGHVRELLEYEREFRKISGEVGGSDILGQLDELTRIEDLSDKPLNYDISKPVRRGLEVLEEEPRSPIGLHHPHASDWELDPDRHRLGDDDDISEPATSPIKDSFPPPPLIVGPPTPASAVPQLTHLRTFTTSLVSSLTTISEQAQVNGAATTEAGRKIRALKNKLGGWRTEWDSAERSRLRIERWEAGIAEGEGIEGPLSPVSPGRSSTKRVDGRRIVEEHLRAFELALADAALKTQAIMAR</sequence>
<name>A0A0C3C6Z8_HEBCY</name>
<keyword evidence="3" id="KW-1185">Reference proteome</keyword>
<feature type="region of interest" description="Disordered" evidence="1">
    <location>
        <begin position="1"/>
        <end position="60"/>
    </location>
</feature>
<reference evidence="3" key="2">
    <citation type="submission" date="2015-01" db="EMBL/GenBank/DDBJ databases">
        <title>Evolutionary Origins and Diversification of the Mycorrhizal Mutualists.</title>
        <authorList>
            <consortium name="DOE Joint Genome Institute"/>
            <consortium name="Mycorrhizal Genomics Consortium"/>
            <person name="Kohler A."/>
            <person name="Kuo A."/>
            <person name="Nagy L.G."/>
            <person name="Floudas D."/>
            <person name="Copeland A."/>
            <person name="Barry K.W."/>
            <person name="Cichocki N."/>
            <person name="Veneault-Fourrey C."/>
            <person name="LaButti K."/>
            <person name="Lindquist E.A."/>
            <person name="Lipzen A."/>
            <person name="Lundell T."/>
            <person name="Morin E."/>
            <person name="Murat C."/>
            <person name="Riley R."/>
            <person name="Ohm R."/>
            <person name="Sun H."/>
            <person name="Tunlid A."/>
            <person name="Henrissat B."/>
            <person name="Grigoriev I.V."/>
            <person name="Hibbett D.S."/>
            <person name="Martin F."/>
        </authorList>
    </citation>
    <scope>NUCLEOTIDE SEQUENCE [LARGE SCALE GENOMIC DNA]</scope>
    <source>
        <strain evidence="3">h7</strain>
    </source>
</reference>
<feature type="region of interest" description="Disordered" evidence="1">
    <location>
        <begin position="425"/>
        <end position="444"/>
    </location>
</feature>
<dbReference type="OrthoDB" id="3364905at2759"/>
<feature type="compositionally biased region" description="Polar residues" evidence="1">
    <location>
        <begin position="12"/>
        <end position="43"/>
    </location>
</feature>
<accession>A0A0C3C6Z8</accession>
<proteinExistence type="predicted"/>
<dbReference type="HOGENOM" id="CLU_028821_0_0_1"/>
<evidence type="ECO:0000256" key="1">
    <source>
        <dbReference type="SAM" id="MobiDB-lite"/>
    </source>
</evidence>
<organism evidence="2 3">
    <name type="scientific">Hebeloma cylindrosporum</name>
    <dbReference type="NCBI Taxonomy" id="76867"/>
    <lineage>
        <taxon>Eukaryota</taxon>
        <taxon>Fungi</taxon>
        <taxon>Dikarya</taxon>
        <taxon>Basidiomycota</taxon>
        <taxon>Agaricomycotina</taxon>
        <taxon>Agaricomycetes</taxon>
        <taxon>Agaricomycetidae</taxon>
        <taxon>Agaricales</taxon>
        <taxon>Agaricineae</taxon>
        <taxon>Hymenogastraceae</taxon>
        <taxon>Hebeloma</taxon>
    </lineage>
</organism>
<gene>
    <name evidence="2" type="ORF">M413DRAFT_442581</name>
</gene>
<feature type="region of interest" description="Disordered" evidence="1">
    <location>
        <begin position="295"/>
        <end position="339"/>
    </location>
</feature>
<evidence type="ECO:0000313" key="3">
    <source>
        <dbReference type="Proteomes" id="UP000053424"/>
    </source>
</evidence>
<dbReference type="Proteomes" id="UP000053424">
    <property type="component" value="Unassembled WGS sequence"/>
</dbReference>
<evidence type="ECO:0000313" key="2">
    <source>
        <dbReference type="EMBL" id="KIM44620.1"/>
    </source>
</evidence>
<reference evidence="2 3" key="1">
    <citation type="submission" date="2014-04" db="EMBL/GenBank/DDBJ databases">
        <authorList>
            <consortium name="DOE Joint Genome Institute"/>
            <person name="Kuo A."/>
            <person name="Gay G."/>
            <person name="Dore J."/>
            <person name="Kohler A."/>
            <person name="Nagy L.G."/>
            <person name="Floudas D."/>
            <person name="Copeland A."/>
            <person name="Barry K.W."/>
            <person name="Cichocki N."/>
            <person name="Veneault-Fourrey C."/>
            <person name="LaButti K."/>
            <person name="Lindquist E.A."/>
            <person name="Lipzen A."/>
            <person name="Lundell T."/>
            <person name="Morin E."/>
            <person name="Murat C."/>
            <person name="Sun H."/>
            <person name="Tunlid A."/>
            <person name="Henrissat B."/>
            <person name="Grigoriev I.V."/>
            <person name="Hibbett D.S."/>
            <person name="Martin F."/>
            <person name="Nordberg H.P."/>
            <person name="Cantor M.N."/>
            <person name="Hua S.X."/>
        </authorList>
    </citation>
    <scope>NUCLEOTIDE SEQUENCE [LARGE SCALE GENOMIC DNA]</scope>
    <source>
        <strain evidence="3">h7</strain>
    </source>
</reference>
<dbReference type="EMBL" id="KN831773">
    <property type="protein sequence ID" value="KIM44620.1"/>
    <property type="molecule type" value="Genomic_DNA"/>
</dbReference>
<feature type="compositionally biased region" description="Basic and acidic residues" evidence="1">
    <location>
        <begin position="305"/>
        <end position="319"/>
    </location>
</feature>